<dbReference type="PANTHER" id="PTHR34613">
    <property type="entry name" value="SLL0800 PROTEIN"/>
    <property type="match status" value="1"/>
</dbReference>
<reference evidence="1" key="1">
    <citation type="submission" date="2022-10" db="EMBL/GenBank/DDBJ databases">
        <title>The complete genomes of actinobacterial strains from the NBC collection.</title>
        <authorList>
            <person name="Joergensen T.S."/>
            <person name="Alvarez Arevalo M."/>
            <person name="Sterndorff E.B."/>
            <person name="Faurdal D."/>
            <person name="Vuksanovic O."/>
            <person name="Mourched A.-S."/>
            <person name="Charusanti P."/>
            <person name="Shaw S."/>
            <person name="Blin K."/>
            <person name="Weber T."/>
        </authorList>
    </citation>
    <scope>NUCLEOTIDE SEQUENCE</scope>
    <source>
        <strain evidence="1">NBC_01401</strain>
    </source>
</reference>
<gene>
    <name evidence="1" type="ORF">OG626_14345</name>
</gene>
<dbReference type="PANTHER" id="PTHR34613:SF1">
    <property type="entry name" value="SLL6017 PROTEIN"/>
    <property type="match status" value="1"/>
</dbReference>
<evidence type="ECO:0000313" key="1">
    <source>
        <dbReference type="EMBL" id="WTY96008.1"/>
    </source>
</evidence>
<sequence length="81" mass="8872">MAIDLSFFRSESSQRLRAEGKAEGRAEGRAEAVVTVLEQRGIAVGDTVRSRVLDCTDVETLDLWLSRALTATTAEDLFNQA</sequence>
<protein>
    <recommendedName>
        <fullName evidence="2">DUF4351 domain-containing protein</fullName>
    </recommendedName>
</protein>
<dbReference type="EMBL" id="CP109535">
    <property type="protein sequence ID" value="WTY96008.1"/>
    <property type="molecule type" value="Genomic_DNA"/>
</dbReference>
<accession>A0AAU3GV12</accession>
<organism evidence="1">
    <name type="scientific">Streptomyces sp. NBC_01401</name>
    <dbReference type="NCBI Taxonomy" id="2903854"/>
    <lineage>
        <taxon>Bacteria</taxon>
        <taxon>Bacillati</taxon>
        <taxon>Actinomycetota</taxon>
        <taxon>Actinomycetes</taxon>
        <taxon>Kitasatosporales</taxon>
        <taxon>Streptomycetaceae</taxon>
        <taxon>Streptomyces</taxon>
    </lineage>
</organism>
<evidence type="ECO:0008006" key="2">
    <source>
        <dbReference type="Google" id="ProtNLM"/>
    </source>
</evidence>
<dbReference type="AlphaFoldDB" id="A0AAU3GV12"/>
<name>A0AAU3GV12_9ACTN</name>
<proteinExistence type="predicted"/>